<evidence type="ECO:0000313" key="2">
    <source>
        <dbReference type="EMBL" id="KAG0650140.1"/>
    </source>
</evidence>
<dbReference type="Pfam" id="PF20150">
    <property type="entry name" value="2EXR"/>
    <property type="match status" value="1"/>
</dbReference>
<sequence>MSLPTSAARPSINFENLPSELRIKIWKYMLPGPRVVSVRFDRGAKEYTSSTAPPILLRTCPESRTVALEMYTNLVLSPKYTSSVFVDFDIDTIFFDSLDCSPQGDLSYDLATSPHKDRVLSCAIDVQLWEVLRVFRYESLSELQWMRNLKTVALIMPKDTGMNRRTVEGGEGGRVVVGVDTSLFSDELRHAYYYVEGLQKELDEGDKEHWRNGVPNVQMWLW</sequence>
<gene>
    <name evidence="2" type="ORF">D0Z07_2902</name>
</gene>
<keyword evidence="3" id="KW-1185">Reference proteome</keyword>
<accession>A0A9P6VM63</accession>
<dbReference type="OrthoDB" id="3513892at2759"/>
<organism evidence="2 3">
    <name type="scientific">Hyphodiscus hymeniophilus</name>
    <dbReference type="NCBI Taxonomy" id="353542"/>
    <lineage>
        <taxon>Eukaryota</taxon>
        <taxon>Fungi</taxon>
        <taxon>Dikarya</taxon>
        <taxon>Ascomycota</taxon>
        <taxon>Pezizomycotina</taxon>
        <taxon>Leotiomycetes</taxon>
        <taxon>Helotiales</taxon>
        <taxon>Hyphodiscaceae</taxon>
        <taxon>Hyphodiscus</taxon>
    </lineage>
</organism>
<dbReference type="PANTHER" id="PTHR35910">
    <property type="entry name" value="2EXR DOMAIN-CONTAINING PROTEIN"/>
    <property type="match status" value="1"/>
</dbReference>
<evidence type="ECO:0000259" key="1">
    <source>
        <dbReference type="Pfam" id="PF20150"/>
    </source>
</evidence>
<proteinExistence type="predicted"/>
<comment type="caution">
    <text evidence="2">The sequence shown here is derived from an EMBL/GenBank/DDBJ whole genome shotgun (WGS) entry which is preliminary data.</text>
</comment>
<dbReference type="EMBL" id="VNKQ01000006">
    <property type="protein sequence ID" value="KAG0650140.1"/>
    <property type="molecule type" value="Genomic_DNA"/>
</dbReference>
<protein>
    <recommendedName>
        <fullName evidence="1">2EXR domain-containing protein</fullName>
    </recommendedName>
</protein>
<dbReference type="PANTHER" id="PTHR35910:SF6">
    <property type="entry name" value="2EXR DOMAIN-CONTAINING PROTEIN"/>
    <property type="match status" value="1"/>
</dbReference>
<dbReference type="Proteomes" id="UP000785200">
    <property type="component" value="Unassembled WGS sequence"/>
</dbReference>
<feature type="domain" description="2EXR" evidence="1">
    <location>
        <begin position="14"/>
        <end position="93"/>
    </location>
</feature>
<dbReference type="AlphaFoldDB" id="A0A9P6VM63"/>
<reference evidence="2" key="1">
    <citation type="submission" date="2019-07" db="EMBL/GenBank/DDBJ databases">
        <title>Hyphodiscus hymeniophilus genome sequencing and assembly.</title>
        <authorList>
            <person name="Kramer G."/>
            <person name="Nodwell J."/>
        </authorList>
    </citation>
    <scope>NUCLEOTIDE SEQUENCE</scope>
    <source>
        <strain evidence="2">ATCC 34498</strain>
    </source>
</reference>
<evidence type="ECO:0000313" key="3">
    <source>
        <dbReference type="Proteomes" id="UP000785200"/>
    </source>
</evidence>
<dbReference type="InterPro" id="IPR045518">
    <property type="entry name" value="2EXR"/>
</dbReference>
<name>A0A9P6VM63_9HELO</name>